<evidence type="ECO:0000256" key="16">
    <source>
        <dbReference type="RuleBase" id="RU003297"/>
    </source>
</evidence>
<protein>
    <recommendedName>
        <fullName evidence="4 16">NADH-ubiquinone oxidoreductase chain 4</fullName>
        <ecNumber evidence="3 16">7.1.1.2</ecNumber>
    </recommendedName>
</protein>
<accession>A0A5J6UMQ7</accession>
<dbReference type="InterPro" id="IPR001750">
    <property type="entry name" value="ND/Mrp_TM"/>
</dbReference>
<comment type="subcellular location">
    <subcellularLocation>
        <location evidence="1 16">Mitochondrion membrane</location>
        <topology evidence="1 16">Multi-pass membrane protein</topology>
    </subcellularLocation>
</comment>
<keyword evidence="9 16" id="KW-0249">Electron transport</keyword>
<dbReference type="Pfam" id="PF01059">
    <property type="entry name" value="Oxidored_q5_N"/>
    <property type="match status" value="1"/>
</dbReference>
<evidence type="ECO:0000256" key="8">
    <source>
        <dbReference type="ARBA" id="ARBA00022967"/>
    </source>
</evidence>
<evidence type="ECO:0000256" key="15">
    <source>
        <dbReference type="ARBA" id="ARBA00049551"/>
    </source>
</evidence>
<dbReference type="InterPro" id="IPR003918">
    <property type="entry name" value="NADH_UbQ_OxRdtase"/>
</dbReference>
<dbReference type="GO" id="GO:0048039">
    <property type="term" value="F:ubiquinone binding"/>
    <property type="evidence" value="ECO:0007669"/>
    <property type="project" value="TreeGrafter"/>
</dbReference>
<feature type="domain" description="NADH:ubiquinone oxidoreductase chain 4 N-terminal" evidence="19">
    <location>
        <begin position="1"/>
        <end position="106"/>
    </location>
</feature>
<proteinExistence type="inferred from homology"/>
<gene>
    <name evidence="20" type="primary">ND4</name>
</gene>
<evidence type="ECO:0000256" key="9">
    <source>
        <dbReference type="ARBA" id="ARBA00022982"/>
    </source>
</evidence>
<dbReference type="PRINTS" id="PR01437">
    <property type="entry name" value="NUOXDRDTASE4"/>
</dbReference>
<feature type="transmembrane region" description="Helical" evidence="16">
    <location>
        <begin position="309"/>
        <end position="330"/>
    </location>
</feature>
<reference evidence="20" key="1">
    <citation type="journal article" date="2017" name="Mol. Phylogenet. Evol.">
        <title>A phylogeny of Southern Hemisphere whelks (Gastropoda: Buccinulidae) and concordance with the fossil record.</title>
        <authorList>
            <person name="Vaux F."/>
            <person name="Hills S.F.K."/>
            <person name="Marshall B.A."/>
            <person name="Trewick S.A."/>
            <person name="Morgan-Richards M."/>
        </authorList>
    </citation>
    <scope>NUCLEOTIDE SEQUENCE</scope>
    <source>
        <strain evidence="20">SFKH-TMP006</strain>
    </source>
</reference>
<evidence type="ECO:0000256" key="13">
    <source>
        <dbReference type="ARBA" id="ARBA00023128"/>
    </source>
</evidence>
<evidence type="ECO:0000256" key="2">
    <source>
        <dbReference type="ARBA" id="ARBA00009025"/>
    </source>
</evidence>
<evidence type="ECO:0000256" key="10">
    <source>
        <dbReference type="ARBA" id="ARBA00022989"/>
    </source>
</evidence>
<feature type="transmembrane region" description="Helical" evidence="16">
    <location>
        <begin position="350"/>
        <end position="370"/>
    </location>
</feature>
<keyword evidence="14 16" id="KW-0472">Membrane</keyword>
<dbReference type="GO" id="GO:0042773">
    <property type="term" value="P:ATP synthesis coupled electron transport"/>
    <property type="evidence" value="ECO:0007669"/>
    <property type="project" value="InterPro"/>
</dbReference>
<feature type="transmembrane region" description="Helical" evidence="16">
    <location>
        <begin position="59"/>
        <end position="78"/>
    </location>
</feature>
<dbReference type="GO" id="GO:0008137">
    <property type="term" value="F:NADH dehydrogenase (ubiquinone) activity"/>
    <property type="evidence" value="ECO:0007669"/>
    <property type="project" value="UniProtKB-UniRule"/>
</dbReference>
<keyword evidence="5 16" id="KW-0813">Transport</keyword>
<dbReference type="EC" id="7.1.1.2" evidence="3 16"/>
<dbReference type="EMBL" id="MK583341">
    <property type="protein sequence ID" value="QFG38876.1"/>
    <property type="molecule type" value="Genomic_DNA"/>
</dbReference>
<dbReference type="PANTHER" id="PTHR43507:SF20">
    <property type="entry name" value="NADH-UBIQUINONE OXIDOREDUCTASE CHAIN 4"/>
    <property type="match status" value="1"/>
</dbReference>
<name>A0A5J6UMQ7_9CAEN</name>
<dbReference type="GO" id="GO:0031966">
    <property type="term" value="C:mitochondrial membrane"/>
    <property type="evidence" value="ECO:0007669"/>
    <property type="project" value="UniProtKB-SubCell"/>
</dbReference>
<comment type="similarity">
    <text evidence="2 16">Belongs to the complex I subunit 4 family.</text>
</comment>
<feature type="transmembrane region" description="Helical" evidence="16">
    <location>
        <begin position="259"/>
        <end position="280"/>
    </location>
</feature>
<evidence type="ECO:0000256" key="17">
    <source>
        <dbReference type="SAM" id="SignalP"/>
    </source>
</evidence>
<feature type="domain" description="NADH:quinone oxidoreductase/Mrp antiporter transmembrane" evidence="18">
    <location>
        <begin position="111"/>
        <end position="399"/>
    </location>
</feature>
<reference evidence="20" key="2">
    <citation type="submission" date="2019-02" db="EMBL/GenBank/DDBJ databases">
        <authorList>
            <person name="Vaux F."/>
        </authorList>
    </citation>
    <scope>NUCLEOTIDE SEQUENCE</scope>
    <source>
        <strain evidence="20">SFKH-TMP006</strain>
    </source>
</reference>
<keyword evidence="17" id="KW-0732">Signal</keyword>
<evidence type="ECO:0000256" key="3">
    <source>
        <dbReference type="ARBA" id="ARBA00012944"/>
    </source>
</evidence>
<feature type="transmembrane region" description="Helical" evidence="16">
    <location>
        <begin position="115"/>
        <end position="136"/>
    </location>
</feature>
<evidence type="ECO:0000259" key="19">
    <source>
        <dbReference type="Pfam" id="PF01059"/>
    </source>
</evidence>
<evidence type="ECO:0000313" key="20">
    <source>
        <dbReference type="EMBL" id="QFG38876.1"/>
    </source>
</evidence>
<feature type="transmembrane region" description="Helical" evidence="16">
    <location>
        <begin position="28"/>
        <end position="47"/>
    </location>
</feature>
<keyword evidence="6 16" id="KW-0679">Respiratory chain</keyword>
<dbReference type="PANTHER" id="PTHR43507">
    <property type="entry name" value="NADH-UBIQUINONE OXIDOREDUCTASE CHAIN 4"/>
    <property type="match status" value="1"/>
</dbReference>
<keyword evidence="13 16" id="KW-0496">Mitochondrion</keyword>
<dbReference type="GO" id="GO:0015990">
    <property type="term" value="P:electron transport coupled proton transport"/>
    <property type="evidence" value="ECO:0007669"/>
    <property type="project" value="TreeGrafter"/>
</dbReference>
<evidence type="ECO:0000256" key="11">
    <source>
        <dbReference type="ARBA" id="ARBA00023027"/>
    </source>
</evidence>
<comment type="function">
    <text evidence="16">Core subunit of the mitochondrial membrane respiratory chain NADH dehydrogenase (Complex I) which catalyzes electron transfer from NADH through the respiratory chain, using ubiquinone as an electron acceptor. Essential for the catalytic activity and assembly of complex I.</text>
</comment>
<dbReference type="GO" id="GO:0003954">
    <property type="term" value="F:NADH dehydrogenase activity"/>
    <property type="evidence" value="ECO:0007669"/>
    <property type="project" value="TreeGrafter"/>
</dbReference>
<feature type="transmembrane region" description="Helical" evidence="16">
    <location>
        <begin position="142"/>
        <end position="165"/>
    </location>
</feature>
<keyword evidence="8" id="KW-1278">Translocase</keyword>
<feature type="transmembrane region" description="Helical" evidence="16">
    <location>
        <begin position="225"/>
        <end position="247"/>
    </location>
</feature>
<sequence>MLGLFFLSFTLLLMPSSGKWSWYLKMWSLALGSLISIIHLFNPFFMYESSNSLFSYDSMSTILVSLTLWVSLLMMMASQNSVKAAKNNDSIFSLFLLLLNLILVTTFLSSSSLLFYFLFEASLIPTLMLILGWGYQPERLQAGMYMMIYTVAASLPLLFTILWASQECSSTEMLVISSLRLHVYDSSSFWAWNFMTLLCFTAFLVKLPMFTVHLWLPKAHVEAPVAGSMVLAAILLKLGGYGILRIYQYFNFISSQMCTIIFSLAIWGGVMTSIVCFRQVDLKSLIAYSSIGHMSLMLAGAFSNTSWGWSGSLVLMLSHGFCSSALFALANYTYEKTHTRSLFLGKGMLMLLPILAMWWFLFSIMNMAAPPSINLLGEIMIFPSMIFSSKYYLISLGLMSFLAALYSMYLYTSTQHGGSPKFIKPFNDFKSSGFVLFFLHWIPGNFLILKSELISMWV</sequence>
<evidence type="ECO:0000256" key="6">
    <source>
        <dbReference type="ARBA" id="ARBA00022660"/>
    </source>
</evidence>
<feature type="transmembrane region" description="Helical" evidence="16">
    <location>
        <begin position="186"/>
        <end position="205"/>
    </location>
</feature>
<evidence type="ECO:0000256" key="5">
    <source>
        <dbReference type="ARBA" id="ARBA00022448"/>
    </source>
</evidence>
<keyword evidence="11 16" id="KW-0520">NAD</keyword>
<feature type="signal peptide" evidence="17">
    <location>
        <begin position="1"/>
        <end position="18"/>
    </location>
</feature>
<feature type="transmembrane region" description="Helical" evidence="16">
    <location>
        <begin position="90"/>
        <end position="108"/>
    </location>
</feature>
<evidence type="ECO:0000256" key="4">
    <source>
        <dbReference type="ARBA" id="ARBA00021006"/>
    </source>
</evidence>
<organism evidence="20">
    <name type="scientific">Taron dubius</name>
    <dbReference type="NCBI Taxonomy" id="2528149"/>
    <lineage>
        <taxon>Eukaryota</taxon>
        <taxon>Metazoa</taxon>
        <taxon>Spiralia</taxon>
        <taxon>Lophotrochozoa</taxon>
        <taxon>Mollusca</taxon>
        <taxon>Gastropoda</taxon>
        <taxon>Caenogastropoda</taxon>
        <taxon>Neogastropoda</taxon>
        <taxon>Buccinoidea</taxon>
        <taxon>Fasciolariidae</taxon>
        <taxon>Taron</taxon>
    </lineage>
</organism>
<evidence type="ECO:0000256" key="7">
    <source>
        <dbReference type="ARBA" id="ARBA00022692"/>
    </source>
</evidence>
<evidence type="ECO:0000256" key="1">
    <source>
        <dbReference type="ARBA" id="ARBA00004225"/>
    </source>
</evidence>
<keyword evidence="10 16" id="KW-1133">Transmembrane helix</keyword>
<comment type="catalytic activity">
    <reaction evidence="15 16">
        <text>a ubiquinone + NADH + 5 H(+)(in) = a ubiquinol + NAD(+) + 4 H(+)(out)</text>
        <dbReference type="Rhea" id="RHEA:29091"/>
        <dbReference type="Rhea" id="RHEA-COMP:9565"/>
        <dbReference type="Rhea" id="RHEA-COMP:9566"/>
        <dbReference type="ChEBI" id="CHEBI:15378"/>
        <dbReference type="ChEBI" id="CHEBI:16389"/>
        <dbReference type="ChEBI" id="CHEBI:17976"/>
        <dbReference type="ChEBI" id="CHEBI:57540"/>
        <dbReference type="ChEBI" id="CHEBI:57945"/>
        <dbReference type="EC" id="7.1.1.2"/>
    </reaction>
</comment>
<keyword evidence="7 16" id="KW-0812">Transmembrane</keyword>
<evidence type="ECO:0000256" key="14">
    <source>
        <dbReference type="ARBA" id="ARBA00023136"/>
    </source>
</evidence>
<dbReference type="AlphaFoldDB" id="A0A5J6UMQ7"/>
<feature type="transmembrane region" description="Helical" evidence="16">
    <location>
        <begin position="286"/>
        <end position="302"/>
    </location>
</feature>
<keyword evidence="12 16" id="KW-0830">Ubiquinone</keyword>
<feature type="chain" id="PRO_5023901354" description="NADH-ubiquinone oxidoreductase chain 4" evidence="17">
    <location>
        <begin position="19"/>
        <end position="458"/>
    </location>
</feature>
<feature type="transmembrane region" description="Helical" evidence="16">
    <location>
        <begin position="431"/>
        <end position="449"/>
    </location>
</feature>
<geneLocation type="mitochondrion" evidence="20"/>
<dbReference type="Pfam" id="PF00361">
    <property type="entry name" value="Proton_antipo_M"/>
    <property type="match status" value="1"/>
</dbReference>
<dbReference type="InterPro" id="IPR000260">
    <property type="entry name" value="NADH4_N"/>
</dbReference>
<evidence type="ECO:0000259" key="18">
    <source>
        <dbReference type="Pfam" id="PF00361"/>
    </source>
</evidence>
<evidence type="ECO:0000256" key="12">
    <source>
        <dbReference type="ARBA" id="ARBA00023075"/>
    </source>
</evidence>
<feature type="transmembrane region" description="Helical" evidence="16">
    <location>
        <begin position="391"/>
        <end position="411"/>
    </location>
</feature>